<reference evidence="2" key="1">
    <citation type="journal article" date="2023" name="Mol. Phylogenet. Evol.">
        <title>Genome-scale phylogeny and comparative genomics of the fungal order Sordariales.</title>
        <authorList>
            <person name="Hensen N."/>
            <person name="Bonometti L."/>
            <person name="Westerberg I."/>
            <person name="Brannstrom I.O."/>
            <person name="Guillou S."/>
            <person name="Cros-Aarteil S."/>
            <person name="Calhoun S."/>
            <person name="Haridas S."/>
            <person name="Kuo A."/>
            <person name="Mondo S."/>
            <person name="Pangilinan J."/>
            <person name="Riley R."/>
            <person name="LaButti K."/>
            <person name="Andreopoulos B."/>
            <person name="Lipzen A."/>
            <person name="Chen C."/>
            <person name="Yan M."/>
            <person name="Daum C."/>
            <person name="Ng V."/>
            <person name="Clum A."/>
            <person name="Steindorff A."/>
            <person name="Ohm R.A."/>
            <person name="Martin F."/>
            <person name="Silar P."/>
            <person name="Natvig D.O."/>
            <person name="Lalanne C."/>
            <person name="Gautier V."/>
            <person name="Ament-Velasquez S.L."/>
            <person name="Kruys A."/>
            <person name="Hutchinson M.I."/>
            <person name="Powell A.J."/>
            <person name="Barry K."/>
            <person name="Miller A.N."/>
            <person name="Grigoriev I.V."/>
            <person name="Debuchy R."/>
            <person name="Gladieux P."/>
            <person name="Hiltunen Thoren M."/>
            <person name="Johannesson H."/>
        </authorList>
    </citation>
    <scope>NUCLEOTIDE SEQUENCE</scope>
    <source>
        <strain evidence="2">CBS 626.80</strain>
    </source>
</reference>
<evidence type="ECO:0000256" key="1">
    <source>
        <dbReference type="SAM" id="MobiDB-lite"/>
    </source>
</evidence>
<dbReference type="AlphaFoldDB" id="A0AAN6NV44"/>
<dbReference type="Proteomes" id="UP001303222">
    <property type="component" value="Unassembled WGS sequence"/>
</dbReference>
<dbReference type="EMBL" id="MU859123">
    <property type="protein sequence ID" value="KAK3952455.1"/>
    <property type="molecule type" value="Genomic_DNA"/>
</dbReference>
<feature type="region of interest" description="Disordered" evidence="1">
    <location>
        <begin position="1"/>
        <end position="22"/>
    </location>
</feature>
<reference evidence="2" key="2">
    <citation type="submission" date="2023-06" db="EMBL/GenBank/DDBJ databases">
        <authorList>
            <consortium name="Lawrence Berkeley National Laboratory"/>
            <person name="Mondo S.J."/>
            <person name="Hensen N."/>
            <person name="Bonometti L."/>
            <person name="Westerberg I."/>
            <person name="Brannstrom I.O."/>
            <person name="Guillou S."/>
            <person name="Cros-Aarteil S."/>
            <person name="Calhoun S."/>
            <person name="Haridas S."/>
            <person name="Kuo A."/>
            <person name="Pangilinan J."/>
            <person name="Riley R."/>
            <person name="Labutti K."/>
            <person name="Andreopoulos B."/>
            <person name="Lipzen A."/>
            <person name="Chen C."/>
            <person name="Yanf M."/>
            <person name="Daum C."/>
            <person name="Ng V."/>
            <person name="Clum A."/>
            <person name="Steindorff A."/>
            <person name="Ohm R."/>
            <person name="Martin F."/>
            <person name="Silar P."/>
            <person name="Natvig D."/>
            <person name="Lalanne C."/>
            <person name="Gautier V."/>
            <person name="Ament-Velasquez S.L."/>
            <person name="Kruys A."/>
            <person name="Hutchinson M.I."/>
            <person name="Powell A.J."/>
            <person name="Barry K."/>
            <person name="Miller A.N."/>
            <person name="Grigoriev I.V."/>
            <person name="Debuchy R."/>
            <person name="Gladieux P."/>
            <person name="Thoren M.H."/>
            <person name="Johannesson H."/>
        </authorList>
    </citation>
    <scope>NUCLEOTIDE SEQUENCE</scope>
    <source>
        <strain evidence="2">CBS 626.80</strain>
    </source>
</reference>
<accession>A0AAN6NV44</accession>
<proteinExistence type="predicted"/>
<feature type="compositionally biased region" description="Polar residues" evidence="1">
    <location>
        <begin position="7"/>
        <end position="19"/>
    </location>
</feature>
<keyword evidence="3" id="KW-1185">Reference proteome</keyword>
<gene>
    <name evidence="2" type="ORF">QBC32DRAFT_212530</name>
</gene>
<evidence type="ECO:0000313" key="2">
    <source>
        <dbReference type="EMBL" id="KAK3952455.1"/>
    </source>
</evidence>
<evidence type="ECO:0000313" key="3">
    <source>
        <dbReference type="Proteomes" id="UP001303222"/>
    </source>
</evidence>
<name>A0AAN6NV44_9PEZI</name>
<sequence>MGEKNGFNDTTTATTSFGQNVEGLEGGKIPVTEDALVCMFVSLVGLWVIHSAEIGVPDGFFFCCPTGKW</sequence>
<organism evidence="2 3">
    <name type="scientific">Pseudoneurospora amorphoporcata</name>
    <dbReference type="NCBI Taxonomy" id="241081"/>
    <lineage>
        <taxon>Eukaryota</taxon>
        <taxon>Fungi</taxon>
        <taxon>Dikarya</taxon>
        <taxon>Ascomycota</taxon>
        <taxon>Pezizomycotina</taxon>
        <taxon>Sordariomycetes</taxon>
        <taxon>Sordariomycetidae</taxon>
        <taxon>Sordariales</taxon>
        <taxon>Sordariaceae</taxon>
        <taxon>Pseudoneurospora</taxon>
    </lineage>
</organism>
<comment type="caution">
    <text evidence="2">The sequence shown here is derived from an EMBL/GenBank/DDBJ whole genome shotgun (WGS) entry which is preliminary data.</text>
</comment>
<protein>
    <submittedName>
        <fullName evidence="2">Uncharacterized protein</fullName>
    </submittedName>
</protein>